<dbReference type="AlphaFoldDB" id="A0A2T6KLJ2"/>
<name>A0A2T6KLJ2_9RHOB</name>
<protein>
    <submittedName>
        <fullName evidence="1">Uncharacterized protein</fullName>
    </submittedName>
</protein>
<reference evidence="1 2" key="1">
    <citation type="submission" date="2018-04" db="EMBL/GenBank/DDBJ databases">
        <title>Genomic Encyclopedia of Archaeal and Bacterial Type Strains, Phase II (KMG-II): from individual species to whole genera.</title>
        <authorList>
            <person name="Goeker M."/>
        </authorList>
    </citation>
    <scope>NUCLEOTIDE SEQUENCE [LARGE SCALE GENOMIC DNA]</scope>
    <source>
        <strain evidence="1 2">DSM 29955</strain>
    </source>
</reference>
<proteinExistence type="predicted"/>
<gene>
    <name evidence="1" type="ORF">C8N45_10264</name>
</gene>
<organism evidence="1 2">
    <name type="scientific">Yoonia sediminilitoris</name>
    <dbReference type="NCBI Taxonomy" id="1286148"/>
    <lineage>
        <taxon>Bacteria</taxon>
        <taxon>Pseudomonadati</taxon>
        <taxon>Pseudomonadota</taxon>
        <taxon>Alphaproteobacteria</taxon>
        <taxon>Rhodobacterales</taxon>
        <taxon>Paracoccaceae</taxon>
        <taxon>Yoonia</taxon>
    </lineage>
</organism>
<evidence type="ECO:0000313" key="2">
    <source>
        <dbReference type="Proteomes" id="UP000244523"/>
    </source>
</evidence>
<dbReference type="Proteomes" id="UP000244523">
    <property type="component" value="Unassembled WGS sequence"/>
</dbReference>
<keyword evidence="2" id="KW-1185">Reference proteome</keyword>
<sequence length="273" mass="29266">MGIVLTAAGGQAALLRLRNLRRKPKLLAATQSKTRLDHFDPVDPSRFAAVFRELVKDLPKVVRRADMPVFVSLPDPLVREDVLRFADFPDGVAEAQDLVRMRLLRETGGAMVDPVCTYEVIDRADEVTVRVRSLERALRDAIEQGASAAGLHITRLESWLGYASVALGDVAPDGACLFSDGDSWSLTCWAQSVPEGYFEAGWVADADDDLGNRIARLIQSFALAHDASPLTLVGAAPDALVARLPGDVVGAIRPGADVFAAAVTPAQGVAQWG</sequence>
<comment type="caution">
    <text evidence="1">The sequence shown here is derived from an EMBL/GenBank/DDBJ whole genome shotgun (WGS) entry which is preliminary data.</text>
</comment>
<accession>A0A2T6KLJ2</accession>
<evidence type="ECO:0000313" key="1">
    <source>
        <dbReference type="EMBL" id="PUB17054.1"/>
    </source>
</evidence>
<dbReference type="EMBL" id="QBUD01000002">
    <property type="protein sequence ID" value="PUB17054.1"/>
    <property type="molecule type" value="Genomic_DNA"/>
</dbReference>